<evidence type="ECO:0000256" key="2">
    <source>
        <dbReference type="ARBA" id="ARBA00022723"/>
    </source>
</evidence>
<reference evidence="11 12" key="1">
    <citation type="submission" date="2019-03" db="EMBL/GenBank/DDBJ databases">
        <title>Single cell metagenomics reveals metabolic interactions within the superorganism composed of flagellate Streblomastix strix and complex community of Bacteroidetes bacteria on its surface.</title>
        <authorList>
            <person name="Treitli S.C."/>
            <person name="Kolisko M."/>
            <person name="Husnik F."/>
            <person name="Keeling P."/>
            <person name="Hampl V."/>
        </authorList>
    </citation>
    <scope>NUCLEOTIDE SEQUENCE [LARGE SCALE GENOMIC DNA]</scope>
    <source>
        <strain evidence="11">ST1C</strain>
    </source>
</reference>
<keyword evidence="3 8" id="KW-0863">Zinc-finger</keyword>
<organism evidence="11 12">
    <name type="scientific">Streblomastix strix</name>
    <dbReference type="NCBI Taxonomy" id="222440"/>
    <lineage>
        <taxon>Eukaryota</taxon>
        <taxon>Metamonada</taxon>
        <taxon>Preaxostyla</taxon>
        <taxon>Oxymonadida</taxon>
        <taxon>Streblomastigidae</taxon>
        <taxon>Streblomastix</taxon>
    </lineage>
</organism>
<feature type="region of interest" description="Disordered" evidence="9">
    <location>
        <begin position="132"/>
        <end position="207"/>
    </location>
</feature>
<dbReference type="GO" id="GO:0006357">
    <property type="term" value="P:regulation of transcription by RNA polymerase II"/>
    <property type="evidence" value="ECO:0007669"/>
    <property type="project" value="TreeGrafter"/>
</dbReference>
<feature type="domain" description="C2H2-type" evidence="10">
    <location>
        <begin position="43"/>
        <end position="73"/>
    </location>
</feature>
<dbReference type="Gene3D" id="3.30.160.60">
    <property type="entry name" value="Classic Zinc Finger"/>
    <property type="match status" value="2"/>
</dbReference>
<dbReference type="PROSITE" id="PS50157">
    <property type="entry name" value="ZINC_FINGER_C2H2_2"/>
    <property type="match status" value="3"/>
</dbReference>
<feature type="compositionally biased region" description="Acidic residues" evidence="9">
    <location>
        <begin position="147"/>
        <end position="164"/>
    </location>
</feature>
<evidence type="ECO:0000259" key="10">
    <source>
        <dbReference type="PROSITE" id="PS50157"/>
    </source>
</evidence>
<dbReference type="GO" id="GO:0005634">
    <property type="term" value="C:nucleus"/>
    <property type="evidence" value="ECO:0007669"/>
    <property type="project" value="UniProtKB-SubCell"/>
</dbReference>
<feature type="domain" description="C2H2-type" evidence="10">
    <location>
        <begin position="14"/>
        <end position="41"/>
    </location>
</feature>
<keyword evidence="5" id="KW-0805">Transcription regulation</keyword>
<protein>
    <recommendedName>
        <fullName evidence="10">C2H2-type domain-containing protein</fullName>
    </recommendedName>
</protein>
<sequence length="267" mass="31530">MSKNKDQEKELKEFKCKACDKNFNSDDKLEEHTYTHDYDYKYNFCHHPNCGELFKGQNLLIFHIQKNHKGKKAFPCKSKGCKISYHTPGRLAMHMKKFHSDELSESDQLSDKPLDEDARLSKRILEEDLTWSQYMSETHSPTHSSDLESESDSDSESEDDDEDDNDKKKKRKQSAKKETKTKVKKRKKKVPELIPAKRPYATKLDPKIKGEERKKIMKEKFPPKPVFECWYKDCCRQFTSEEAITNHVSNHISWDDEGDEWQFRVVV</sequence>
<keyword evidence="2" id="KW-0479">Metal-binding</keyword>
<evidence type="ECO:0000256" key="3">
    <source>
        <dbReference type="ARBA" id="ARBA00022771"/>
    </source>
</evidence>
<dbReference type="PANTHER" id="PTHR46179:SF13">
    <property type="entry name" value="C2H2-TYPE DOMAIN-CONTAINING PROTEIN"/>
    <property type="match status" value="1"/>
</dbReference>
<evidence type="ECO:0000313" key="11">
    <source>
        <dbReference type="EMBL" id="KAA6396418.1"/>
    </source>
</evidence>
<evidence type="ECO:0000256" key="9">
    <source>
        <dbReference type="SAM" id="MobiDB-lite"/>
    </source>
</evidence>
<proteinExistence type="predicted"/>
<evidence type="ECO:0000256" key="8">
    <source>
        <dbReference type="PROSITE-ProRule" id="PRU00042"/>
    </source>
</evidence>
<name>A0A5J4WNL0_9EUKA</name>
<comment type="subcellular location">
    <subcellularLocation>
        <location evidence="1">Nucleus</location>
    </subcellularLocation>
</comment>
<dbReference type="SUPFAM" id="SSF57667">
    <property type="entry name" value="beta-beta-alpha zinc fingers"/>
    <property type="match status" value="2"/>
</dbReference>
<feature type="domain" description="C2H2-type" evidence="10">
    <location>
        <begin position="74"/>
        <end position="104"/>
    </location>
</feature>
<dbReference type="GO" id="GO:0008270">
    <property type="term" value="F:zinc ion binding"/>
    <property type="evidence" value="ECO:0007669"/>
    <property type="project" value="UniProtKB-KW"/>
</dbReference>
<evidence type="ECO:0000256" key="1">
    <source>
        <dbReference type="ARBA" id="ARBA00004123"/>
    </source>
</evidence>
<evidence type="ECO:0000256" key="7">
    <source>
        <dbReference type="ARBA" id="ARBA00023242"/>
    </source>
</evidence>
<dbReference type="InterPro" id="IPR036236">
    <property type="entry name" value="Znf_C2H2_sf"/>
</dbReference>
<dbReference type="AlphaFoldDB" id="A0A5J4WNL0"/>
<feature type="compositionally biased region" description="Polar residues" evidence="9">
    <location>
        <begin position="132"/>
        <end position="143"/>
    </location>
</feature>
<evidence type="ECO:0000256" key="6">
    <source>
        <dbReference type="ARBA" id="ARBA00023163"/>
    </source>
</evidence>
<evidence type="ECO:0000256" key="5">
    <source>
        <dbReference type="ARBA" id="ARBA00023015"/>
    </source>
</evidence>
<dbReference type="OrthoDB" id="6077919at2759"/>
<evidence type="ECO:0000256" key="4">
    <source>
        <dbReference type="ARBA" id="ARBA00022833"/>
    </source>
</evidence>
<dbReference type="PANTHER" id="PTHR46179">
    <property type="entry name" value="ZINC FINGER PROTEIN"/>
    <property type="match status" value="1"/>
</dbReference>
<dbReference type="EMBL" id="SNRW01001432">
    <property type="protein sequence ID" value="KAA6396418.1"/>
    <property type="molecule type" value="Genomic_DNA"/>
</dbReference>
<keyword evidence="4" id="KW-0862">Zinc</keyword>
<evidence type="ECO:0000313" key="12">
    <source>
        <dbReference type="Proteomes" id="UP000324800"/>
    </source>
</evidence>
<accession>A0A5J4WNL0</accession>
<comment type="caution">
    <text evidence="11">The sequence shown here is derived from an EMBL/GenBank/DDBJ whole genome shotgun (WGS) entry which is preliminary data.</text>
</comment>
<keyword evidence="6" id="KW-0804">Transcription</keyword>
<gene>
    <name evidence="11" type="ORF">EZS28_008057</name>
</gene>
<dbReference type="InterPro" id="IPR051061">
    <property type="entry name" value="Zinc_finger_trans_reg"/>
</dbReference>
<dbReference type="SMART" id="SM00355">
    <property type="entry name" value="ZnF_C2H2"/>
    <property type="match status" value="4"/>
</dbReference>
<dbReference type="Proteomes" id="UP000324800">
    <property type="component" value="Unassembled WGS sequence"/>
</dbReference>
<dbReference type="PROSITE" id="PS00028">
    <property type="entry name" value="ZINC_FINGER_C2H2_1"/>
    <property type="match status" value="4"/>
</dbReference>
<dbReference type="InterPro" id="IPR013087">
    <property type="entry name" value="Znf_C2H2_type"/>
</dbReference>
<keyword evidence="7" id="KW-0539">Nucleus</keyword>